<evidence type="ECO:0000313" key="3">
    <source>
        <dbReference type="Proteomes" id="UP000319257"/>
    </source>
</evidence>
<dbReference type="InterPro" id="IPR005097">
    <property type="entry name" value="Sacchrp_dh_NADP-bd"/>
</dbReference>
<dbReference type="AlphaFoldDB" id="A0A507AJD9"/>
<accession>A0A507AJD9</accession>
<dbReference type="RefSeq" id="XP_030992126.1">
    <property type="nucleotide sequence ID" value="XM_031143510.1"/>
</dbReference>
<dbReference type="Gene3D" id="3.40.50.720">
    <property type="entry name" value="NAD(P)-binding Rossmann-like Domain"/>
    <property type="match status" value="1"/>
</dbReference>
<evidence type="ECO:0000313" key="2">
    <source>
        <dbReference type="EMBL" id="TPX10415.1"/>
    </source>
</evidence>
<gene>
    <name evidence="2" type="ORF">E0L32_008634</name>
</gene>
<organism evidence="2 3">
    <name type="scientific">Thyridium curvatum</name>
    <dbReference type="NCBI Taxonomy" id="1093900"/>
    <lineage>
        <taxon>Eukaryota</taxon>
        <taxon>Fungi</taxon>
        <taxon>Dikarya</taxon>
        <taxon>Ascomycota</taxon>
        <taxon>Pezizomycotina</taxon>
        <taxon>Sordariomycetes</taxon>
        <taxon>Sordariomycetidae</taxon>
        <taxon>Thyridiales</taxon>
        <taxon>Thyridiaceae</taxon>
        <taxon>Thyridium</taxon>
    </lineage>
</organism>
<dbReference type="InParanoid" id="A0A507AJD9"/>
<dbReference type="SUPFAM" id="SSF51735">
    <property type="entry name" value="NAD(P)-binding Rossmann-fold domains"/>
    <property type="match status" value="1"/>
</dbReference>
<dbReference type="EMBL" id="SKBQ01000058">
    <property type="protein sequence ID" value="TPX10415.1"/>
    <property type="molecule type" value="Genomic_DNA"/>
</dbReference>
<dbReference type="Pfam" id="PF03435">
    <property type="entry name" value="Sacchrp_dh_NADP"/>
    <property type="match status" value="1"/>
</dbReference>
<dbReference type="OrthoDB" id="10268090at2759"/>
<name>A0A507AJD9_9PEZI</name>
<dbReference type="Proteomes" id="UP000319257">
    <property type="component" value="Unassembled WGS sequence"/>
</dbReference>
<evidence type="ECO:0000259" key="1">
    <source>
        <dbReference type="Pfam" id="PF03435"/>
    </source>
</evidence>
<dbReference type="InterPro" id="IPR036291">
    <property type="entry name" value="NAD(P)-bd_dom_sf"/>
</dbReference>
<keyword evidence="3" id="KW-1185">Reference proteome</keyword>
<comment type="caution">
    <text evidence="2">The sequence shown here is derived from an EMBL/GenBank/DDBJ whole genome shotgun (WGS) entry which is preliminary data.</text>
</comment>
<feature type="domain" description="Saccharopine dehydrogenase NADP binding" evidence="1">
    <location>
        <begin position="5"/>
        <end position="121"/>
    </location>
</feature>
<sequence>MPKLMIYGATGYTGRMAAMNAKKLGLAFTIGGRTESILKILASSLNVTCCTLSLGDTSAIDTALDEITVLLNCAGPFMRTAEPLMRACLRTGTHYLDIAAELDSYELAETLDDEAKRANVMLLPGCGGSVAMLGCLSEHVLSAQTRPPARIDIALHVAGSMSRGSARSALENLTASTLVRQEGRLTQLPNGAGVVKFDFDDGNGAVDCFPITLPDLITIWRSTGVGNIRTYVCASGDAFPSQDLGSLPDGPTEEQMEAWPYHAAVVVTDARGKHSAAVLHTVNGYAFTAMASAEAARRVLEGEASSGFQTPVQVFGKDFVNIIPGSVVREG</sequence>
<reference evidence="2 3" key="1">
    <citation type="submission" date="2019-06" db="EMBL/GenBank/DDBJ databases">
        <title>Draft genome sequence of the filamentous fungus Phialemoniopsis curvata isolated from diesel fuel.</title>
        <authorList>
            <person name="Varaljay V.A."/>
            <person name="Lyon W.J."/>
            <person name="Crouch A.L."/>
            <person name="Drake C.E."/>
            <person name="Hollomon J.M."/>
            <person name="Nadeau L.J."/>
            <person name="Nunn H.S."/>
            <person name="Stevenson B.S."/>
            <person name="Bojanowski C.L."/>
            <person name="Crookes-Goodson W.J."/>
        </authorList>
    </citation>
    <scope>NUCLEOTIDE SEQUENCE [LARGE SCALE GENOMIC DNA]</scope>
    <source>
        <strain evidence="2 3">D216</strain>
    </source>
</reference>
<dbReference type="GeneID" id="41976081"/>
<proteinExistence type="predicted"/>
<dbReference type="PANTHER" id="PTHR43781:SF1">
    <property type="entry name" value="SACCHAROPINE DEHYDROGENASE"/>
    <property type="match status" value="1"/>
</dbReference>
<protein>
    <recommendedName>
        <fullName evidence="1">Saccharopine dehydrogenase NADP binding domain-containing protein</fullName>
    </recommendedName>
</protein>
<dbReference type="PANTHER" id="PTHR43781">
    <property type="entry name" value="SACCHAROPINE DEHYDROGENASE"/>
    <property type="match status" value="1"/>
</dbReference>